<name>A0A8S4SPL8_9NEOP</name>
<keyword evidence="2" id="KW-1185">Reference proteome</keyword>
<evidence type="ECO:0000313" key="2">
    <source>
        <dbReference type="Proteomes" id="UP000838756"/>
    </source>
</evidence>
<sequence>MKKLKKQWVPTLLWVTKGFDQILPVPRDLFRVYVNLRRKTHDVMDFCLELLQEKNFVIHDFIETLTVYAAPACAAEALKSILKHSSLVLCSY</sequence>
<dbReference type="AlphaFoldDB" id="A0A8S4SPL8"/>
<organism evidence="1 2">
    <name type="scientific">Pararge aegeria aegeria</name>
    <dbReference type="NCBI Taxonomy" id="348720"/>
    <lineage>
        <taxon>Eukaryota</taxon>
        <taxon>Metazoa</taxon>
        <taxon>Ecdysozoa</taxon>
        <taxon>Arthropoda</taxon>
        <taxon>Hexapoda</taxon>
        <taxon>Insecta</taxon>
        <taxon>Pterygota</taxon>
        <taxon>Neoptera</taxon>
        <taxon>Endopterygota</taxon>
        <taxon>Lepidoptera</taxon>
        <taxon>Glossata</taxon>
        <taxon>Ditrysia</taxon>
        <taxon>Papilionoidea</taxon>
        <taxon>Nymphalidae</taxon>
        <taxon>Satyrinae</taxon>
        <taxon>Satyrini</taxon>
        <taxon>Parargina</taxon>
        <taxon>Pararge</taxon>
    </lineage>
</organism>
<reference evidence="1" key="1">
    <citation type="submission" date="2022-03" db="EMBL/GenBank/DDBJ databases">
        <authorList>
            <person name="Lindestad O."/>
        </authorList>
    </citation>
    <scope>NUCLEOTIDE SEQUENCE</scope>
</reference>
<evidence type="ECO:0000313" key="1">
    <source>
        <dbReference type="EMBL" id="CAH2268472.1"/>
    </source>
</evidence>
<comment type="caution">
    <text evidence="1">The sequence shown here is derived from an EMBL/GenBank/DDBJ whole genome shotgun (WGS) entry which is preliminary data.</text>
</comment>
<accession>A0A8S4SPL8</accession>
<dbReference type="Proteomes" id="UP000838756">
    <property type="component" value="Unassembled WGS sequence"/>
</dbReference>
<protein>
    <submittedName>
        <fullName evidence="1">Jg16902 protein</fullName>
    </submittedName>
</protein>
<dbReference type="EMBL" id="CAKXAJ010026436">
    <property type="protein sequence ID" value="CAH2268472.1"/>
    <property type="molecule type" value="Genomic_DNA"/>
</dbReference>
<proteinExistence type="predicted"/>
<gene>
    <name evidence="1" type="primary">jg16902</name>
    <name evidence="1" type="ORF">PAEG_LOCUS26826</name>
</gene>